<feature type="region of interest" description="Disordered" evidence="1">
    <location>
        <begin position="1169"/>
        <end position="1206"/>
    </location>
</feature>
<dbReference type="EMBL" id="JAHWQX010000003">
    <property type="protein sequence ID" value="MBW3098117.1"/>
    <property type="molecule type" value="Genomic_DNA"/>
</dbReference>
<feature type="compositionally biased region" description="Low complexity" evidence="1">
    <location>
        <begin position="1175"/>
        <end position="1200"/>
    </location>
</feature>
<evidence type="ECO:0000256" key="1">
    <source>
        <dbReference type="SAM" id="MobiDB-lite"/>
    </source>
</evidence>
<dbReference type="RefSeq" id="WP_219202049.1">
    <property type="nucleotide sequence ID" value="NZ_JAHWQX010000003.1"/>
</dbReference>
<feature type="region of interest" description="Disordered" evidence="1">
    <location>
        <begin position="294"/>
        <end position="386"/>
    </location>
</feature>
<feature type="compositionally biased region" description="Basic and acidic residues" evidence="1">
    <location>
        <begin position="1037"/>
        <end position="1048"/>
    </location>
</feature>
<sequence>MADRFDENSSKTGDQLPDDDPLAELARIIGFDQPPAKAQPAPASADSPATSEEEGIDLEAELLAEFEAGEDDPAVSDDLTEPEGDGMAASDDPALTEAPAEPQDLPQTLGDVEPDHDLSGDQGDQALAAAPDASALPPTLGDVEPEEDLSTHDPQNGASDLAAEPDALPEFTPAIEAEALQGAGGAEEPAVEAEGDVWQPELLDDSVNVVADNNFTNFTDGPDGSAEDAVQDPESVGVDDEADSAFLSDADSLLAEDELFAALESELAISQDVIDESVSDLMAEDAAAADLGVGSGESVAADDEFDGDWVGNDWAAEEDVVASEADTVELSADSEPAPASDSTPQEEWSVSDEADPDPGFETGETGSDADPEIAHVLPDETDLAGSDEVAMANDHNVAMANDHDAAMANDHDDIFAEMSQFDLPEAGEIASSLALGPGLEDAAAGSDAAPEVVAMHGEAGSDSPVPVLGDEVDAQLFGDGVTDEIDPDGLQAEPLDFAPDDDVPDGAAGDDVDAPVMAPADTDPMFDELEAEFDELEVEFDDPAAEFLETTDSLETTDALETTDSELDAEPDAEPGQGGAATSSEPEDWRAGATTVGGNDNHAPSVFPDAGDAELTTHADATAPAVERAQLDTEQFDPGQIDATEFDTSEFDAELTEAPEIEAASKEDSTETPREDVSTPGVAAAAASAAAFDGFFPQQPVIGETAGDTAAVTADAALPLAPSTAGDQEARAEDVAASSEAASVSDTDPEDALFSNVDWLHSHPSSDAEPEPSSAEAVSESSPSEGATPGLDVFDARDIGETGGEPELTGEIDVPTLPIDEPEAGELSGDAFDSELDREFARLVESETEKDFAVGSDASKAAAIMPVAGAAALDDPDYTALAATLDDKDGEAAASNVRPRPVPVDADAAEAVAVQPAARGAGASSKRGPLAAGVVLGVAVLFGGVAIAWNYLSGEGDGEGGPQIIRADKDPVKVAPQDPGGTTVPNQDKAVYEQVAGQTDGAPSQERLVESAEEPVDVVQRTLEPDVLPADALPLEGRAEKDEDRLTEADTAEPASDSAASGTLLAPRRVKTMIVRPDGTIVPREEDPVPAASAASDPAPAAGEEAAQTADATPAATRPAAPVTENTAPANAAVDSAAAEPDAAATDEAPGEGAVAASDAALADLAAAPTDETQTAEPVAPVTETAAATPPATTFTAPVPESRPADQPVNVVGRVAGNGQATEPAQTVSAPAVVNPGGYYVQIASQPSRDAAEATYASLSQRYAGIIGNRGVDYQRADIPGKGIYHRVRIPGGSRDDANRLCSRYKSAGGSCFVTR</sequence>
<organism evidence="3 4">
    <name type="scientific">Pseudohoeflea coraliihabitans</name>
    <dbReference type="NCBI Taxonomy" id="2860393"/>
    <lineage>
        <taxon>Bacteria</taxon>
        <taxon>Pseudomonadati</taxon>
        <taxon>Pseudomonadota</taxon>
        <taxon>Alphaproteobacteria</taxon>
        <taxon>Hyphomicrobiales</taxon>
        <taxon>Rhizobiaceae</taxon>
        <taxon>Pseudohoeflea</taxon>
    </lineage>
</organism>
<dbReference type="Pfam" id="PF05036">
    <property type="entry name" value="SPOR"/>
    <property type="match status" value="1"/>
</dbReference>
<feature type="region of interest" description="Disordered" evidence="1">
    <location>
        <begin position="1"/>
        <end position="200"/>
    </location>
</feature>
<name>A0ABS6WQ71_9HYPH</name>
<feature type="compositionally biased region" description="Low complexity" evidence="1">
    <location>
        <begin position="1091"/>
        <end position="1155"/>
    </location>
</feature>
<dbReference type="InterPro" id="IPR007730">
    <property type="entry name" value="SPOR-like_dom"/>
</dbReference>
<keyword evidence="4" id="KW-1185">Reference proteome</keyword>
<dbReference type="Proteomes" id="UP001430804">
    <property type="component" value="Unassembled WGS sequence"/>
</dbReference>
<reference evidence="3" key="1">
    <citation type="submission" date="2021-07" db="EMBL/GenBank/DDBJ databases">
        <title>Pseudohoeflea marina sp. nov. a polyhydroxyalcanoate-producing bacterium.</title>
        <authorList>
            <person name="Zheng W."/>
            <person name="Yu S."/>
            <person name="Huang Y."/>
        </authorList>
    </citation>
    <scope>NUCLEOTIDE SEQUENCE</scope>
    <source>
        <strain evidence="3">DP4N28-3</strain>
    </source>
</reference>
<feature type="compositionally biased region" description="Acidic residues" evidence="1">
    <location>
        <begin position="349"/>
        <end position="358"/>
    </location>
</feature>
<feature type="compositionally biased region" description="Low complexity" evidence="1">
    <location>
        <begin position="322"/>
        <end position="342"/>
    </location>
</feature>
<feature type="compositionally biased region" description="Acidic residues" evidence="1">
    <location>
        <begin position="225"/>
        <end position="237"/>
    </location>
</feature>
<proteinExistence type="predicted"/>
<evidence type="ECO:0000313" key="4">
    <source>
        <dbReference type="Proteomes" id="UP001430804"/>
    </source>
</evidence>
<gene>
    <name evidence="3" type="ORF">KY465_12580</name>
</gene>
<dbReference type="PROSITE" id="PS51724">
    <property type="entry name" value="SPOR"/>
    <property type="match status" value="1"/>
</dbReference>
<feature type="compositionally biased region" description="Basic and acidic residues" evidence="1">
    <location>
        <begin position="663"/>
        <end position="677"/>
    </location>
</feature>
<feature type="compositionally biased region" description="Low complexity" evidence="1">
    <location>
        <begin position="120"/>
        <end position="138"/>
    </location>
</feature>
<feature type="region of interest" description="Disordered" evidence="1">
    <location>
        <begin position="658"/>
        <end position="678"/>
    </location>
</feature>
<feature type="compositionally biased region" description="Acidic residues" evidence="1">
    <location>
        <begin position="51"/>
        <end position="84"/>
    </location>
</feature>
<feature type="region of interest" description="Disordered" evidence="1">
    <location>
        <begin position="564"/>
        <end position="611"/>
    </location>
</feature>
<feature type="domain" description="SPOR" evidence="2">
    <location>
        <begin position="1233"/>
        <end position="1316"/>
    </location>
</feature>
<feature type="compositionally biased region" description="Low complexity" evidence="1">
    <location>
        <begin position="32"/>
        <end position="49"/>
    </location>
</feature>
<comment type="caution">
    <text evidence="3">The sequence shown here is derived from an EMBL/GenBank/DDBJ whole genome shotgun (WGS) entry which is preliminary data.</text>
</comment>
<accession>A0ABS6WQ71</accession>
<feature type="region of interest" description="Disordered" evidence="1">
    <location>
        <begin position="213"/>
        <end position="237"/>
    </location>
</feature>
<feature type="region of interest" description="Disordered" evidence="1">
    <location>
        <begin position="722"/>
        <end position="832"/>
    </location>
</feature>
<evidence type="ECO:0000313" key="3">
    <source>
        <dbReference type="EMBL" id="MBW3098117.1"/>
    </source>
</evidence>
<protein>
    <submittedName>
        <fullName evidence="3">SPOR domain-containing protein</fullName>
    </submittedName>
</protein>
<feature type="compositionally biased region" description="Low complexity" evidence="1">
    <location>
        <begin position="735"/>
        <end position="746"/>
    </location>
</feature>
<feature type="compositionally biased region" description="Acidic residues" evidence="1">
    <location>
        <begin position="564"/>
        <end position="573"/>
    </location>
</feature>
<feature type="region of interest" description="Disordered" evidence="1">
    <location>
        <begin position="1010"/>
        <end position="1155"/>
    </location>
</feature>
<evidence type="ECO:0000259" key="2">
    <source>
        <dbReference type="PROSITE" id="PS51724"/>
    </source>
</evidence>
<feature type="compositionally biased region" description="Low complexity" evidence="1">
    <location>
        <begin position="767"/>
        <end position="787"/>
    </location>
</feature>